<dbReference type="GO" id="GO:0003677">
    <property type="term" value="F:DNA binding"/>
    <property type="evidence" value="ECO:0007669"/>
    <property type="project" value="TreeGrafter"/>
</dbReference>
<feature type="compositionally biased region" description="Low complexity" evidence="1">
    <location>
        <begin position="696"/>
        <end position="714"/>
    </location>
</feature>
<feature type="compositionally biased region" description="Polar residues" evidence="1">
    <location>
        <begin position="651"/>
        <end position="683"/>
    </location>
</feature>
<feature type="compositionally biased region" description="Polar residues" evidence="1">
    <location>
        <begin position="464"/>
        <end position="479"/>
    </location>
</feature>
<feature type="compositionally biased region" description="Pro residues" evidence="1">
    <location>
        <begin position="220"/>
        <end position="230"/>
    </location>
</feature>
<evidence type="ECO:0000313" key="2">
    <source>
        <dbReference type="EMBL" id="CAH7674488.1"/>
    </source>
</evidence>
<feature type="compositionally biased region" description="Basic residues" evidence="1">
    <location>
        <begin position="237"/>
        <end position="247"/>
    </location>
</feature>
<feature type="compositionally biased region" description="Polar residues" evidence="1">
    <location>
        <begin position="438"/>
        <end position="450"/>
    </location>
</feature>
<feature type="compositionally biased region" description="Polar residues" evidence="1">
    <location>
        <begin position="816"/>
        <end position="840"/>
    </location>
</feature>
<feature type="region of interest" description="Disordered" evidence="1">
    <location>
        <begin position="1"/>
        <end position="91"/>
    </location>
</feature>
<feature type="compositionally biased region" description="Low complexity" evidence="1">
    <location>
        <begin position="636"/>
        <end position="650"/>
    </location>
</feature>
<reference evidence="2" key="1">
    <citation type="submission" date="2022-06" db="EMBL/GenBank/DDBJ databases">
        <authorList>
            <consortium name="SYNGENTA / RWTH Aachen University"/>
        </authorList>
    </citation>
    <scope>NUCLEOTIDE SEQUENCE</scope>
</reference>
<feature type="compositionally biased region" description="Low complexity" evidence="1">
    <location>
        <begin position="803"/>
        <end position="815"/>
    </location>
</feature>
<name>A0AAV0AY13_PHAPC</name>
<feature type="compositionally biased region" description="Polar residues" evidence="1">
    <location>
        <begin position="601"/>
        <end position="633"/>
    </location>
</feature>
<feature type="region of interest" description="Disordered" evidence="1">
    <location>
        <begin position="790"/>
        <end position="893"/>
    </location>
</feature>
<comment type="caution">
    <text evidence="2">The sequence shown here is derived from an EMBL/GenBank/DDBJ whole genome shotgun (WGS) entry which is preliminary data.</text>
</comment>
<feature type="compositionally biased region" description="Low complexity" evidence="1">
    <location>
        <begin position="841"/>
        <end position="860"/>
    </location>
</feature>
<feature type="compositionally biased region" description="Basic residues" evidence="1">
    <location>
        <begin position="50"/>
        <end position="63"/>
    </location>
</feature>
<sequence>MNNQQQQQQHYHYNNHHHSQPQPQPHHQHHPHHQRPSSSSSSSSSSSAQHYHHHQQHQHHPHRPSPQVTSLQQSLPSSSSHNSHYQRHSLASSSNNINHLIPQSASKQILSSSNTSSSNLPTGISKPAISSAPIANAPSSSSSSSSSPTSSSYSHQLPLPPLQQPNQQHHSHQLISFSHPSSIPPNPSSINQSHLHPFSSSTASCNANPSSTIPGTNLTKPPPAASPTPSPTALTHHFPHPSLHHHSLFQQQPQSIQGTQTLHPFQPHPGSISDITQLRHHSLLAHHSSALGPGSLSASNNRINIDKYKSSATPAYHGFIQSTEDALLVFQACYEGACPKVTRRLHERERRSISSGSVYVFEEREAGIKRWTDGRVWSPSRILNNFLIYREIDQKRPNSTTNNNSGDDQSTSNLQENSTGNYNHPRSSDLDSGPDNALVQSTSRATNTSLGDIRMVDTKPLLGGSSQTPLSNNQNFTHQSSPPKSSDSSPIESNPNNASSSHLALNRDQERALVGSLTSTYKFREDGLVKKTISLAGMHMISYYKVDDVLSGRLRTPSQEPRSFSHIFKEEFLNPSNFRVPPVWDIDYNGIVVFRKELSEDGSNPSIQTSGSNEKAHNSTPESILSSSKSTAQFHPPSVRSSSSSVTPNSGQGLFPNNTSLSNPTSQHSGGSSLTSFRINSGSDVLPSCNPHQVTRPASSSSSASSPRLSPISPNTYSSISNNKHVSSLNNLNNPQSSAPVSRPSLNPHRISSPPSSAAHSASGGSGASRNILMAGGGVGSGSNSAIRYEPYARPNPSPPSLLAPVSAGNSSSSSPTFYHNSSHNSGGTFPPQSFFSDSQNSIPSLLNQPSSSNNRNSNNETAARTQENRNFDSMSNVNYESSGGNFQAQDGTNEISDSSIQFQSQGLKDSEWRVQVRMGLDKSLDESPSLRSPLRLKTPHLPRMPSGVSCGNELMYSWDGKLMKGYDSPQFELGFIKSLEQGYNGIDSE</sequence>
<feature type="compositionally biased region" description="Polar residues" evidence="1">
    <location>
        <begin position="198"/>
        <end position="219"/>
    </location>
</feature>
<feature type="compositionally biased region" description="Low complexity" evidence="1">
    <location>
        <begin position="727"/>
        <end position="738"/>
    </location>
</feature>
<feature type="compositionally biased region" description="Low complexity" evidence="1">
    <location>
        <begin position="1"/>
        <end position="12"/>
    </location>
</feature>
<feature type="compositionally biased region" description="Low complexity" evidence="1">
    <location>
        <begin position="752"/>
        <end position="763"/>
    </location>
</feature>
<dbReference type="AlphaFoldDB" id="A0AAV0AY13"/>
<feature type="compositionally biased region" description="Low complexity" evidence="1">
    <location>
        <begin position="36"/>
        <end position="49"/>
    </location>
</feature>
<feature type="region of interest" description="Disordered" evidence="1">
    <location>
        <begin position="394"/>
        <end position="506"/>
    </location>
</feature>
<dbReference type="Pfam" id="PF09729">
    <property type="entry name" value="Gti1_Pac2"/>
    <property type="match status" value="1"/>
</dbReference>
<feature type="compositionally biased region" description="Low complexity" evidence="1">
    <location>
        <begin position="164"/>
        <end position="181"/>
    </location>
</feature>
<gene>
    <name evidence="2" type="ORF">PPACK8108_LOCUS9400</name>
</gene>
<feature type="compositionally biased region" description="Low complexity" evidence="1">
    <location>
        <begin position="111"/>
        <end position="157"/>
    </location>
</feature>
<dbReference type="InterPro" id="IPR018608">
    <property type="entry name" value="Gti1/Pac2"/>
</dbReference>
<feature type="region of interest" description="Disordered" evidence="1">
    <location>
        <begin position="601"/>
        <end position="776"/>
    </location>
</feature>
<evidence type="ECO:0000313" key="3">
    <source>
        <dbReference type="Proteomes" id="UP001153365"/>
    </source>
</evidence>
<protein>
    <submittedName>
        <fullName evidence="2">Gti1/Pac2 family-domain-containing protein</fullName>
    </submittedName>
</protein>
<feature type="compositionally biased region" description="Basic residues" evidence="1">
    <location>
        <begin position="26"/>
        <end position="35"/>
    </location>
</feature>
<feature type="region of interest" description="Disordered" evidence="1">
    <location>
        <begin position="106"/>
        <end position="254"/>
    </location>
</feature>
<keyword evidence="3" id="KW-1185">Reference proteome</keyword>
<dbReference type="PANTHER" id="PTHR28027">
    <property type="entry name" value="TRANSCRIPTIONAL REGULATOR MIT1"/>
    <property type="match status" value="1"/>
</dbReference>
<dbReference type="EMBL" id="CALTRL010002027">
    <property type="protein sequence ID" value="CAH7674488.1"/>
    <property type="molecule type" value="Genomic_DNA"/>
</dbReference>
<organism evidence="2 3">
    <name type="scientific">Phakopsora pachyrhizi</name>
    <name type="common">Asian soybean rust disease fungus</name>
    <dbReference type="NCBI Taxonomy" id="170000"/>
    <lineage>
        <taxon>Eukaryota</taxon>
        <taxon>Fungi</taxon>
        <taxon>Dikarya</taxon>
        <taxon>Basidiomycota</taxon>
        <taxon>Pucciniomycotina</taxon>
        <taxon>Pucciniomycetes</taxon>
        <taxon>Pucciniales</taxon>
        <taxon>Phakopsoraceae</taxon>
        <taxon>Phakopsora</taxon>
    </lineage>
</organism>
<feature type="compositionally biased region" description="Polar residues" evidence="1">
    <location>
        <begin position="397"/>
        <end position="425"/>
    </location>
</feature>
<feature type="compositionally biased region" description="Low complexity" evidence="1">
    <location>
        <begin position="65"/>
        <end position="83"/>
    </location>
</feature>
<dbReference type="PANTHER" id="PTHR28027:SF2">
    <property type="entry name" value="TRANSCRIPTIONAL REGULATOR MIT1"/>
    <property type="match status" value="1"/>
</dbReference>
<accession>A0AAV0AY13</accession>
<dbReference type="Proteomes" id="UP001153365">
    <property type="component" value="Unassembled WGS sequence"/>
</dbReference>
<feature type="compositionally biased region" description="Polar residues" evidence="1">
    <location>
        <begin position="872"/>
        <end position="893"/>
    </location>
</feature>
<feature type="compositionally biased region" description="Low complexity" evidence="1">
    <location>
        <begin position="480"/>
        <end position="497"/>
    </location>
</feature>
<proteinExistence type="predicted"/>
<feature type="compositionally biased region" description="Polar residues" evidence="1">
    <location>
        <begin position="715"/>
        <end position="726"/>
    </location>
</feature>
<evidence type="ECO:0000256" key="1">
    <source>
        <dbReference type="SAM" id="MobiDB-lite"/>
    </source>
</evidence>